<dbReference type="SUPFAM" id="SSF69618">
    <property type="entry name" value="HemD-like"/>
    <property type="match status" value="1"/>
</dbReference>
<dbReference type="GO" id="GO:0032259">
    <property type="term" value="P:methylation"/>
    <property type="evidence" value="ECO:0007669"/>
    <property type="project" value="UniProtKB-KW"/>
</dbReference>
<sequence>MFVYLIGAGPGDPGLITCKGLDALSRADVVVYDYLASDVLLDNVRADAEKIYVGKIAGNHAMKQEDINALLVEKAKEGKIVARLKGGDPYIFGRGGEEGRALFDAGVPFCEIPGISSTIAGPAYAGIPLTDRTAASSVTIITGHEDPAKPDSVHNWEALAKGASTLVFVMGMKNLPDISKNLIHAGMDPQTPAALVHWGTMPTQKSLNSTLADLPDAAVREGFKNPSVIVVGNVVSLRDKLNWNEKRPLFGKSVVVTRSREQASEMVTMLMALGANVIQYPTISIEKMEDYSLLDAALDRIAEFSWIIFTSVNGVRHFARRLREKGLDSRALAHAKIAAIGPVTRKEVEKLGIIPDFVPETFVAESVAEGLCKFAVQDKEILIPRALESREVLPEVLANAGAKVTVVPVYRTVKAHARKEELVQALEEDRIDCITFASSSTVRNFMESIPQDVLKKAGRVRFASIGPITTKTLEEFGFKADIEPKDYTIPALLADITVYFSKETDMQSPYYQSLLKIAK</sequence>
<dbReference type="Gene3D" id="3.30.950.10">
    <property type="entry name" value="Methyltransferase, Cobalt-precorrin-4 Transmethylase, Domain 2"/>
    <property type="match status" value="1"/>
</dbReference>
<dbReference type="Proteomes" id="UP001058120">
    <property type="component" value="Chromosome"/>
</dbReference>
<evidence type="ECO:0000313" key="10">
    <source>
        <dbReference type="Proteomes" id="UP001058120"/>
    </source>
</evidence>
<dbReference type="SUPFAM" id="SSF53790">
    <property type="entry name" value="Tetrapyrrole methylase"/>
    <property type="match status" value="1"/>
</dbReference>
<protein>
    <recommendedName>
        <fullName evidence="1">uroporphyrinogen-III C-methyltransferase</fullName>
        <ecNumber evidence="1">2.1.1.107</ecNumber>
    </recommendedName>
</protein>
<dbReference type="InterPro" id="IPR014776">
    <property type="entry name" value="4pyrrole_Mease_sub2"/>
</dbReference>
<dbReference type="NCBIfam" id="NF004790">
    <property type="entry name" value="PRK06136.1"/>
    <property type="match status" value="1"/>
</dbReference>
<keyword evidence="3 9" id="KW-0808">Transferase</keyword>
<dbReference type="InterPro" id="IPR050161">
    <property type="entry name" value="Siro_Cobalamin_biosynth"/>
</dbReference>
<dbReference type="Pfam" id="PF02602">
    <property type="entry name" value="HEM4"/>
    <property type="match status" value="1"/>
</dbReference>
<dbReference type="Gene3D" id="3.40.50.10090">
    <property type="match status" value="2"/>
</dbReference>
<dbReference type="PANTHER" id="PTHR45790:SF3">
    <property type="entry name" value="S-ADENOSYL-L-METHIONINE-DEPENDENT UROPORPHYRINOGEN III METHYLTRANSFERASE, CHLOROPLASTIC"/>
    <property type="match status" value="1"/>
</dbReference>
<dbReference type="NCBIfam" id="TIGR01469">
    <property type="entry name" value="cobA_cysG_Cterm"/>
    <property type="match status" value="1"/>
</dbReference>
<evidence type="ECO:0000256" key="5">
    <source>
        <dbReference type="ARBA" id="ARBA00023244"/>
    </source>
</evidence>
<evidence type="ECO:0000313" key="9">
    <source>
        <dbReference type="EMBL" id="UWX05823.1"/>
    </source>
</evidence>
<dbReference type="EC" id="2.1.1.107" evidence="1"/>
<keyword evidence="4" id="KW-0949">S-adenosyl-L-methionine</keyword>
<dbReference type="Gene3D" id="3.40.1010.10">
    <property type="entry name" value="Cobalt-precorrin-4 Transmethylase, Domain 1"/>
    <property type="match status" value="1"/>
</dbReference>
<comment type="pathway">
    <text evidence="6">Porphyrin-containing compound metabolism; siroheme biosynthesis; precorrin-2 from uroporphyrinogen III: step 1/1.</text>
</comment>
<evidence type="ECO:0000256" key="6">
    <source>
        <dbReference type="ARBA" id="ARBA00025705"/>
    </source>
</evidence>
<evidence type="ECO:0000256" key="3">
    <source>
        <dbReference type="ARBA" id="ARBA00022679"/>
    </source>
</evidence>
<dbReference type="InterPro" id="IPR036108">
    <property type="entry name" value="4pyrrol_syn_uPrphyn_synt_sf"/>
</dbReference>
<name>A0ABY5Y0Y8_9BACT</name>
<keyword evidence="2 9" id="KW-0489">Methyltransferase</keyword>
<reference evidence="9" key="1">
    <citation type="submission" date="2020-12" db="EMBL/GenBank/DDBJ databases">
        <title>Taurinivorans muris gen. nov., sp. nov., fundamental and realized metabolic niche of a ubiquitous sulfidogenic bacterium in the murine intestine.</title>
        <authorList>
            <person name="Ye H."/>
            <person name="Hanson B.T."/>
            <person name="Loy A."/>
        </authorList>
    </citation>
    <scope>NUCLEOTIDE SEQUENCE</scope>
    <source>
        <strain evidence="9">LT0009</strain>
    </source>
</reference>
<dbReference type="RefSeq" id="WP_334315414.1">
    <property type="nucleotide sequence ID" value="NZ_CP065938.1"/>
</dbReference>
<dbReference type="InterPro" id="IPR000878">
    <property type="entry name" value="4pyrrol_Mease"/>
</dbReference>
<evidence type="ECO:0000256" key="1">
    <source>
        <dbReference type="ARBA" id="ARBA00012162"/>
    </source>
</evidence>
<evidence type="ECO:0000256" key="2">
    <source>
        <dbReference type="ARBA" id="ARBA00022603"/>
    </source>
</evidence>
<evidence type="ECO:0000259" key="7">
    <source>
        <dbReference type="Pfam" id="PF00590"/>
    </source>
</evidence>
<evidence type="ECO:0000256" key="4">
    <source>
        <dbReference type="ARBA" id="ARBA00022691"/>
    </source>
</evidence>
<evidence type="ECO:0000259" key="8">
    <source>
        <dbReference type="Pfam" id="PF02602"/>
    </source>
</evidence>
<dbReference type="CDD" id="cd06578">
    <property type="entry name" value="HemD"/>
    <property type="match status" value="1"/>
</dbReference>
<dbReference type="InterPro" id="IPR035996">
    <property type="entry name" value="4pyrrol_Methylase_sf"/>
</dbReference>
<proteinExistence type="predicted"/>
<dbReference type="InterPro" id="IPR014777">
    <property type="entry name" value="4pyrrole_Mease_sub1"/>
</dbReference>
<feature type="domain" description="Tetrapyrrole biosynthesis uroporphyrinogen III synthase" evidence="8">
    <location>
        <begin position="265"/>
        <end position="493"/>
    </location>
</feature>
<accession>A0ABY5Y0Y8</accession>
<dbReference type="CDD" id="cd11642">
    <property type="entry name" value="SUMT"/>
    <property type="match status" value="1"/>
</dbReference>
<dbReference type="GO" id="GO:0004851">
    <property type="term" value="F:uroporphyrin-III C-methyltransferase activity"/>
    <property type="evidence" value="ECO:0007669"/>
    <property type="project" value="UniProtKB-EC"/>
</dbReference>
<dbReference type="Pfam" id="PF00590">
    <property type="entry name" value="TP_methylase"/>
    <property type="match status" value="1"/>
</dbReference>
<gene>
    <name evidence="9" type="primary">cobA</name>
    <name evidence="9" type="ORF">JBF11_00385</name>
</gene>
<dbReference type="PANTHER" id="PTHR45790">
    <property type="entry name" value="SIROHEME SYNTHASE-RELATED"/>
    <property type="match status" value="1"/>
</dbReference>
<dbReference type="EMBL" id="CP065938">
    <property type="protein sequence ID" value="UWX05823.1"/>
    <property type="molecule type" value="Genomic_DNA"/>
</dbReference>
<dbReference type="InterPro" id="IPR006366">
    <property type="entry name" value="CobA/CysG_C"/>
</dbReference>
<feature type="domain" description="Tetrapyrrole methylase" evidence="7">
    <location>
        <begin position="3"/>
        <end position="214"/>
    </location>
</feature>
<keyword evidence="10" id="KW-1185">Reference proteome</keyword>
<keyword evidence="5" id="KW-0627">Porphyrin biosynthesis</keyword>
<dbReference type="InterPro" id="IPR003754">
    <property type="entry name" value="4pyrrol_synth_uPrphyn_synth"/>
</dbReference>
<organism evidence="9 10">
    <name type="scientific">Taurinivorans muris</name>
    <dbReference type="NCBI Taxonomy" id="2787751"/>
    <lineage>
        <taxon>Bacteria</taxon>
        <taxon>Pseudomonadati</taxon>
        <taxon>Thermodesulfobacteriota</taxon>
        <taxon>Desulfovibrionia</taxon>
        <taxon>Desulfovibrionales</taxon>
        <taxon>Desulfovibrionaceae</taxon>
        <taxon>Taurinivorans</taxon>
    </lineage>
</organism>